<dbReference type="AlphaFoldDB" id="A0A7G3ZA53"/>
<organism evidence="2 3">
    <name type="scientific">Torulaspora globosa</name>
    <dbReference type="NCBI Taxonomy" id="48254"/>
    <lineage>
        <taxon>Eukaryota</taxon>
        <taxon>Fungi</taxon>
        <taxon>Dikarya</taxon>
        <taxon>Ascomycota</taxon>
        <taxon>Saccharomycotina</taxon>
        <taxon>Saccharomycetes</taxon>
        <taxon>Saccharomycetales</taxon>
        <taxon>Saccharomycetaceae</taxon>
        <taxon>Torulaspora</taxon>
    </lineage>
</organism>
<evidence type="ECO:0000313" key="2">
    <source>
        <dbReference type="EMBL" id="QLL30389.1"/>
    </source>
</evidence>
<feature type="transmembrane region" description="Helical" evidence="1">
    <location>
        <begin position="152"/>
        <end position="174"/>
    </location>
</feature>
<keyword evidence="3" id="KW-1185">Reference proteome</keyword>
<evidence type="ECO:0000313" key="3">
    <source>
        <dbReference type="Proteomes" id="UP000515788"/>
    </source>
</evidence>
<protein>
    <recommendedName>
        <fullName evidence="4">Transmembrane protein</fullName>
    </recommendedName>
</protein>
<dbReference type="Proteomes" id="UP000515788">
    <property type="component" value="Chromosome 1"/>
</dbReference>
<keyword evidence="1" id="KW-0812">Transmembrane</keyword>
<gene>
    <name evidence="2" type="ORF">HG536_0A02060</name>
</gene>
<dbReference type="EMBL" id="CP059246">
    <property type="protein sequence ID" value="QLL30389.1"/>
    <property type="molecule type" value="Genomic_DNA"/>
</dbReference>
<dbReference type="GeneID" id="59323486"/>
<name>A0A7G3ZA53_9SACH</name>
<proteinExistence type="predicted"/>
<keyword evidence="1" id="KW-0472">Membrane</keyword>
<evidence type="ECO:0000256" key="1">
    <source>
        <dbReference type="SAM" id="Phobius"/>
    </source>
</evidence>
<dbReference type="OrthoDB" id="4035013at2759"/>
<feature type="transmembrane region" description="Helical" evidence="1">
    <location>
        <begin position="39"/>
        <end position="59"/>
    </location>
</feature>
<dbReference type="RefSeq" id="XP_037137064.1">
    <property type="nucleotide sequence ID" value="XM_037281169.1"/>
</dbReference>
<dbReference type="KEGG" id="tgb:HG536_0A02060"/>
<accession>A0A7G3ZA53</accession>
<evidence type="ECO:0008006" key="4">
    <source>
        <dbReference type="Google" id="ProtNLM"/>
    </source>
</evidence>
<reference evidence="2 3" key="1">
    <citation type="submission" date="2020-06" db="EMBL/GenBank/DDBJ databases">
        <title>The yeast mating-type switching endonuclease HO is a domesticated member of an unorthodox homing genetic element family.</title>
        <authorList>
            <person name="Coughlan A.Y."/>
            <person name="Lombardi L."/>
            <person name="Braun-Galleani S."/>
            <person name="Martos A.R."/>
            <person name="Galeote V."/>
            <person name="Bigey F."/>
            <person name="Dequin S."/>
            <person name="Byrne K.P."/>
            <person name="Wolfe K.H."/>
        </authorList>
    </citation>
    <scope>NUCLEOTIDE SEQUENCE [LARGE SCALE GENOMIC DNA]</scope>
    <source>
        <strain evidence="2 3">CBS764</strain>
    </source>
</reference>
<sequence>MASKPKNLNSFVEEEAQWYACECPSCQAGARYESLVPRWLAGGFFLPFLWIGNILIYVYTQWHLDYEPTHAEIPPEELPTVYEVETKIDKTHLEISNDVAAEIDRVNETTVTFADPASPPHGLQYHRKLFLKQAASQILDSHEAKRAYYRKWTMWTVLAVVAYSVTILLLVMAYDTGYTN</sequence>
<keyword evidence="1" id="KW-1133">Transmembrane helix</keyword>